<evidence type="ECO:0000313" key="10">
    <source>
        <dbReference type="EMBL" id="PRQ03063.1"/>
    </source>
</evidence>
<sequence length="678" mass="70014">MEAHEGTLIIDLALVTGVAAVTAMIARRLGQPSILGYLLAGLIVGPYIPIPLFADPERMAALAEVGVVLVMFAVGLEFRIRRLAEILPVSGLTAIVQIGALAWAGHTVGSVLGWSSAASISLGATLAISSTMVVSAVLRAQPVDADVRAHVFGILVVQDLVAIVLMAVVTTLASGQELGLQSIGRLVGELGVVVLGMLVLGLLVLPRLVRLAIRRFDSEVLVVLVVGAAFGLASVAELFGYSVALGAFIAGMAVAESGRGEQVEHAIESLRSLFAAIFFVSIGMTVDPTMAWQSMPLALGLSAVVIAAQFVSVTSASMLTGSSLRRSVFSGLALGQIGELSFILATIGIGGGVLPEETLPALVTVATVTAFTTPFLLGRAQLVVDGLDRLIPDRVQDFLSAYQTFARRSRGDSDERPLRRSVVAVLLDWTVLLLIYVTHHALGRSLAANHLIILSVGAVLLAAPFLVGLVRSGRRMASQARELARGDGSNDGPWARAVEAVALLTVVLSVGVPTVAIVQPLLAGPWAQALVVAALVVVLVLVGLRFRAVKPGYTSEVAQLAFRLADQLGPAAGDTGQAPHFDPLSGLDYEPLPVEASSGACGSTLAELNLRCKTGATVVAISRGDASVPFPTGHERLQAGDLVALSGSDDALERARALLAAPADSSAPPAAALSEAAT</sequence>
<evidence type="ECO:0000256" key="4">
    <source>
        <dbReference type="ARBA" id="ARBA00022538"/>
    </source>
</evidence>
<evidence type="ECO:0000256" key="8">
    <source>
        <dbReference type="SAM" id="Phobius"/>
    </source>
</evidence>
<evidence type="ECO:0000256" key="5">
    <source>
        <dbReference type="ARBA" id="ARBA00022692"/>
    </source>
</evidence>
<dbReference type="AlphaFoldDB" id="A0A2S9YD84"/>
<dbReference type="OrthoDB" id="9781411at2"/>
<accession>A0A2S9YD84</accession>
<keyword evidence="4" id="KW-0630">Potassium</keyword>
<keyword evidence="4" id="KW-0633">Potassium transport</keyword>
<keyword evidence="11" id="KW-1185">Reference proteome</keyword>
<dbReference type="Gene3D" id="3.30.70.1450">
    <property type="entry name" value="Regulator of K+ conductance, C-terminal domain"/>
    <property type="match status" value="1"/>
</dbReference>
<keyword evidence="4" id="KW-0406">Ion transport</keyword>
<dbReference type="InterPro" id="IPR036721">
    <property type="entry name" value="RCK_C_sf"/>
</dbReference>
<dbReference type="PANTHER" id="PTHR42751">
    <property type="entry name" value="SODIUM/HYDROGEN EXCHANGER FAMILY/TRKA DOMAIN PROTEIN"/>
    <property type="match status" value="1"/>
</dbReference>
<evidence type="ECO:0000256" key="2">
    <source>
        <dbReference type="ARBA" id="ARBA00005551"/>
    </source>
</evidence>
<keyword evidence="6 8" id="KW-1133">Transmembrane helix</keyword>
<protein>
    <submittedName>
        <fullName evidence="10">Inner membrane protein YbaL</fullName>
    </submittedName>
</protein>
<feature type="transmembrane region" description="Helical" evidence="8">
    <location>
        <begin position="117"/>
        <end position="138"/>
    </location>
</feature>
<proteinExistence type="inferred from homology"/>
<dbReference type="GO" id="GO:0008324">
    <property type="term" value="F:monoatomic cation transmembrane transporter activity"/>
    <property type="evidence" value="ECO:0007669"/>
    <property type="project" value="InterPro"/>
</dbReference>
<feature type="transmembrane region" description="Helical" evidence="8">
    <location>
        <begin position="418"/>
        <end position="439"/>
    </location>
</feature>
<feature type="transmembrane region" description="Helical" evidence="8">
    <location>
        <begin position="6"/>
        <end position="27"/>
    </location>
</feature>
<dbReference type="Gene3D" id="1.20.1530.20">
    <property type="match status" value="1"/>
</dbReference>
<feature type="transmembrane region" description="Helical" evidence="8">
    <location>
        <begin position="451"/>
        <end position="473"/>
    </location>
</feature>
<name>A0A2S9YD84_9BACT</name>
<gene>
    <name evidence="10" type="primary">ybaL_1</name>
    <name evidence="10" type="ORF">ENSA5_18340</name>
</gene>
<dbReference type="GO" id="GO:1902600">
    <property type="term" value="P:proton transmembrane transport"/>
    <property type="evidence" value="ECO:0007669"/>
    <property type="project" value="InterPro"/>
</dbReference>
<evidence type="ECO:0000313" key="11">
    <source>
        <dbReference type="Proteomes" id="UP000237968"/>
    </source>
</evidence>
<dbReference type="SUPFAM" id="SSF116726">
    <property type="entry name" value="TrkA C-terminal domain-like"/>
    <property type="match status" value="1"/>
</dbReference>
<feature type="transmembrane region" description="Helical" evidence="8">
    <location>
        <begin position="525"/>
        <end position="544"/>
    </location>
</feature>
<feature type="transmembrane region" description="Helical" evidence="8">
    <location>
        <begin position="297"/>
        <end position="319"/>
    </location>
</feature>
<feature type="transmembrane region" description="Helical" evidence="8">
    <location>
        <begin position="494"/>
        <end position="519"/>
    </location>
</feature>
<feature type="transmembrane region" description="Helical" evidence="8">
    <location>
        <begin position="331"/>
        <end position="353"/>
    </location>
</feature>
<dbReference type="Pfam" id="PF02080">
    <property type="entry name" value="TrkA_C"/>
    <property type="match status" value="1"/>
</dbReference>
<evidence type="ECO:0000256" key="7">
    <source>
        <dbReference type="ARBA" id="ARBA00023136"/>
    </source>
</evidence>
<dbReference type="GO" id="GO:0015297">
    <property type="term" value="F:antiporter activity"/>
    <property type="evidence" value="ECO:0007669"/>
    <property type="project" value="InterPro"/>
</dbReference>
<feature type="transmembrane region" description="Helical" evidence="8">
    <location>
        <begin position="359"/>
        <end position="377"/>
    </location>
</feature>
<keyword evidence="7 8" id="KW-0472">Membrane</keyword>
<dbReference type="InterPro" id="IPR006037">
    <property type="entry name" value="RCK_C"/>
</dbReference>
<comment type="caution">
    <text evidence="10">The sequence shown here is derived from an EMBL/GenBank/DDBJ whole genome shotgun (WGS) entry which is preliminary data.</text>
</comment>
<evidence type="ECO:0000256" key="6">
    <source>
        <dbReference type="ARBA" id="ARBA00022989"/>
    </source>
</evidence>
<dbReference type="InterPro" id="IPR038770">
    <property type="entry name" value="Na+/solute_symporter_sf"/>
</dbReference>
<dbReference type="Pfam" id="PF00999">
    <property type="entry name" value="Na_H_Exchanger"/>
    <property type="match status" value="1"/>
</dbReference>
<dbReference type="PANTHER" id="PTHR42751:SF3">
    <property type="entry name" value="SODIUM_GLUTAMATE SYMPORTER"/>
    <property type="match status" value="1"/>
</dbReference>
<evidence type="ECO:0000259" key="9">
    <source>
        <dbReference type="PROSITE" id="PS51202"/>
    </source>
</evidence>
<feature type="transmembrane region" description="Helical" evidence="8">
    <location>
        <begin position="150"/>
        <end position="174"/>
    </location>
</feature>
<comment type="subcellular location">
    <subcellularLocation>
        <location evidence="1">Membrane</location>
        <topology evidence="1">Multi-pass membrane protein</topology>
    </subcellularLocation>
</comment>
<feature type="domain" description="RCK C-terminal" evidence="9">
    <location>
        <begin position="576"/>
        <end position="661"/>
    </location>
</feature>
<keyword evidence="5 8" id="KW-0812">Transmembrane</keyword>
<dbReference type="PROSITE" id="PS51202">
    <property type="entry name" value="RCK_C"/>
    <property type="match status" value="1"/>
</dbReference>
<feature type="transmembrane region" description="Helical" evidence="8">
    <location>
        <begin position="59"/>
        <end position="76"/>
    </location>
</feature>
<feature type="transmembrane region" description="Helical" evidence="8">
    <location>
        <begin position="83"/>
        <end position="105"/>
    </location>
</feature>
<evidence type="ECO:0000256" key="3">
    <source>
        <dbReference type="ARBA" id="ARBA00022448"/>
    </source>
</evidence>
<feature type="transmembrane region" description="Helical" evidence="8">
    <location>
        <begin position="186"/>
        <end position="204"/>
    </location>
</feature>
<evidence type="ECO:0000256" key="1">
    <source>
        <dbReference type="ARBA" id="ARBA00004141"/>
    </source>
</evidence>
<comment type="similarity">
    <text evidence="2">Belongs to the monovalent cation:proton antiporter 2 (CPA2) transporter (TC 2.A.37) family.</text>
</comment>
<dbReference type="GO" id="GO:0006813">
    <property type="term" value="P:potassium ion transport"/>
    <property type="evidence" value="ECO:0007669"/>
    <property type="project" value="UniProtKB-KW"/>
</dbReference>
<dbReference type="EMBL" id="PVNK01000107">
    <property type="protein sequence ID" value="PRQ03063.1"/>
    <property type="molecule type" value="Genomic_DNA"/>
</dbReference>
<dbReference type="RefSeq" id="WP_146155502.1">
    <property type="nucleotide sequence ID" value="NZ_PVNK01000107.1"/>
</dbReference>
<dbReference type="GO" id="GO:0016020">
    <property type="term" value="C:membrane"/>
    <property type="evidence" value="ECO:0007669"/>
    <property type="project" value="UniProtKB-SubCell"/>
</dbReference>
<feature type="transmembrane region" description="Helical" evidence="8">
    <location>
        <begin position="216"/>
        <end position="233"/>
    </location>
</feature>
<organism evidence="10 11">
    <name type="scientific">Enhygromyxa salina</name>
    <dbReference type="NCBI Taxonomy" id="215803"/>
    <lineage>
        <taxon>Bacteria</taxon>
        <taxon>Pseudomonadati</taxon>
        <taxon>Myxococcota</taxon>
        <taxon>Polyangia</taxon>
        <taxon>Nannocystales</taxon>
        <taxon>Nannocystaceae</taxon>
        <taxon>Enhygromyxa</taxon>
    </lineage>
</organism>
<dbReference type="InterPro" id="IPR006153">
    <property type="entry name" value="Cation/H_exchanger_TM"/>
</dbReference>
<reference evidence="10 11" key="1">
    <citation type="submission" date="2018-03" db="EMBL/GenBank/DDBJ databases">
        <title>Draft Genome Sequences of the Obligatory Marine Myxobacteria Enhygromyxa salina SWB005.</title>
        <authorList>
            <person name="Poehlein A."/>
            <person name="Moghaddam J.A."/>
            <person name="Harms H."/>
            <person name="Alanjari M."/>
            <person name="Koenig G.M."/>
            <person name="Daniel R."/>
            <person name="Schaeberle T.F."/>
        </authorList>
    </citation>
    <scope>NUCLEOTIDE SEQUENCE [LARGE SCALE GENOMIC DNA]</scope>
    <source>
        <strain evidence="10 11">SWB005</strain>
    </source>
</reference>
<feature type="transmembrane region" description="Helical" evidence="8">
    <location>
        <begin position="34"/>
        <end position="53"/>
    </location>
</feature>
<keyword evidence="3" id="KW-0813">Transport</keyword>
<dbReference type="Proteomes" id="UP000237968">
    <property type="component" value="Unassembled WGS sequence"/>
</dbReference>